<dbReference type="GO" id="GO:0016020">
    <property type="term" value="C:membrane"/>
    <property type="evidence" value="ECO:0007669"/>
    <property type="project" value="InterPro"/>
</dbReference>
<keyword evidence="1" id="KW-0472">Membrane</keyword>
<keyword evidence="1" id="KW-0812">Transmembrane</keyword>
<accession>A0A1G1SUW4</accession>
<protein>
    <recommendedName>
        <fullName evidence="4">MerC mercury resistance protein</fullName>
    </recommendedName>
</protein>
<dbReference type="Proteomes" id="UP000176294">
    <property type="component" value="Unassembled WGS sequence"/>
</dbReference>
<dbReference type="GO" id="GO:0015097">
    <property type="term" value="F:mercury ion transmembrane transporter activity"/>
    <property type="evidence" value="ECO:0007669"/>
    <property type="project" value="InterPro"/>
</dbReference>
<evidence type="ECO:0008006" key="4">
    <source>
        <dbReference type="Google" id="ProtNLM"/>
    </source>
</evidence>
<sequence length="113" mass="11956">MLNAVLCGVHCAAGPLLLAWWGTHDPGGAAEQWELGFLVLSGVLVALATRGHCAAPLRWVLWGFFALFAGAGLLAERWPGFQWVQYAASAGLIVAHLLNRHQAAASRASNPVS</sequence>
<evidence type="ECO:0000256" key="1">
    <source>
        <dbReference type="SAM" id="Phobius"/>
    </source>
</evidence>
<keyword evidence="3" id="KW-1185">Reference proteome</keyword>
<dbReference type="AlphaFoldDB" id="A0A1G1SUW4"/>
<dbReference type="EMBL" id="MDZB01000147">
    <property type="protein sequence ID" value="OGX82414.1"/>
    <property type="molecule type" value="Genomic_DNA"/>
</dbReference>
<feature type="transmembrane region" description="Helical" evidence="1">
    <location>
        <begin position="35"/>
        <end position="52"/>
    </location>
</feature>
<evidence type="ECO:0000313" key="2">
    <source>
        <dbReference type="EMBL" id="OGX82414.1"/>
    </source>
</evidence>
<gene>
    <name evidence="2" type="ORF">BEN47_18580</name>
</gene>
<keyword evidence="1" id="KW-1133">Transmembrane helix</keyword>
<evidence type="ECO:0000313" key="3">
    <source>
        <dbReference type="Proteomes" id="UP000176294"/>
    </source>
</evidence>
<proteinExistence type="predicted"/>
<dbReference type="Pfam" id="PF03203">
    <property type="entry name" value="MerC"/>
    <property type="match status" value="1"/>
</dbReference>
<organism evidence="2 3">
    <name type="scientific">Hymenobacter lapidarius</name>
    <dbReference type="NCBI Taxonomy" id="1908237"/>
    <lineage>
        <taxon>Bacteria</taxon>
        <taxon>Pseudomonadati</taxon>
        <taxon>Bacteroidota</taxon>
        <taxon>Cytophagia</taxon>
        <taxon>Cytophagales</taxon>
        <taxon>Hymenobacteraceae</taxon>
        <taxon>Hymenobacter</taxon>
    </lineage>
</organism>
<dbReference type="InterPro" id="IPR004891">
    <property type="entry name" value="Mercury-R_MerC"/>
</dbReference>
<name>A0A1G1SUW4_9BACT</name>
<reference evidence="2 3" key="1">
    <citation type="submission" date="2016-08" db="EMBL/GenBank/DDBJ databases">
        <title>Hymenobacter coccineus sp. nov., Hymenobacter lapidarius sp. nov. and Hymenobacter glacialis sp. nov., isolated from Antarctic soil.</title>
        <authorList>
            <person name="Sedlacek I."/>
            <person name="Kralova S."/>
            <person name="Kyrova K."/>
            <person name="Maslanova I."/>
            <person name="Stankova E."/>
            <person name="Vrbovska V."/>
            <person name="Nemec M."/>
            <person name="Bartak M."/>
            <person name="Svec P."/>
            <person name="Busse H.-J."/>
            <person name="Pantucek R."/>
        </authorList>
    </citation>
    <scope>NUCLEOTIDE SEQUENCE [LARGE SCALE GENOMIC DNA]</scope>
    <source>
        <strain evidence="2 3">CCM 8643</strain>
    </source>
</reference>
<feature type="transmembrane region" description="Helical" evidence="1">
    <location>
        <begin position="59"/>
        <end position="75"/>
    </location>
</feature>
<comment type="caution">
    <text evidence="2">The sequence shown here is derived from an EMBL/GenBank/DDBJ whole genome shotgun (WGS) entry which is preliminary data.</text>
</comment>